<keyword evidence="3" id="KW-1185">Reference proteome</keyword>
<protein>
    <submittedName>
        <fullName evidence="2">Uncharacterized protein</fullName>
    </submittedName>
</protein>
<gene>
    <name evidence="2" type="ORF">Sxan_07450</name>
</gene>
<name>A0A919GVD1_9ACTN</name>
<reference evidence="2" key="1">
    <citation type="submission" date="2020-09" db="EMBL/GenBank/DDBJ databases">
        <title>Whole genome shotgun sequence of Streptomyces xanthophaeus NBRC 12829.</title>
        <authorList>
            <person name="Komaki H."/>
            <person name="Tamura T."/>
        </authorList>
    </citation>
    <scope>NUCLEOTIDE SEQUENCE</scope>
    <source>
        <strain evidence="2">NBRC 12829</strain>
    </source>
</reference>
<evidence type="ECO:0000313" key="3">
    <source>
        <dbReference type="Proteomes" id="UP000600026"/>
    </source>
</evidence>
<dbReference type="Proteomes" id="UP000600026">
    <property type="component" value="Unassembled WGS sequence"/>
</dbReference>
<dbReference type="AlphaFoldDB" id="A0A919GVD1"/>
<proteinExistence type="predicted"/>
<feature type="region of interest" description="Disordered" evidence="1">
    <location>
        <begin position="1"/>
        <end position="21"/>
    </location>
</feature>
<accession>A0A919GVD1</accession>
<evidence type="ECO:0000313" key="2">
    <source>
        <dbReference type="EMBL" id="GHI83381.1"/>
    </source>
</evidence>
<organism evidence="2 3">
    <name type="scientific">Streptomyces xanthophaeus</name>
    <dbReference type="NCBI Taxonomy" id="67385"/>
    <lineage>
        <taxon>Bacteria</taxon>
        <taxon>Bacillati</taxon>
        <taxon>Actinomycetota</taxon>
        <taxon>Actinomycetes</taxon>
        <taxon>Kitasatosporales</taxon>
        <taxon>Streptomycetaceae</taxon>
        <taxon>Streptomyces</taxon>
    </lineage>
</organism>
<dbReference type="RefSeq" id="WP_031138112.1">
    <property type="nucleotide sequence ID" value="NZ_BNEE01000004.1"/>
</dbReference>
<evidence type="ECO:0000256" key="1">
    <source>
        <dbReference type="SAM" id="MobiDB-lite"/>
    </source>
</evidence>
<dbReference type="OrthoDB" id="3829914at2"/>
<comment type="caution">
    <text evidence="2">The sequence shown here is derived from an EMBL/GenBank/DDBJ whole genome shotgun (WGS) entry which is preliminary data.</text>
</comment>
<sequence>MTSRTLRATEADGTSWDDPSEDRLHDLLADMNLTWRYVIVDRLDLEPAGQHYMQVYLHDDLGYQLEYREGGPQQHYQARVPRQPGVFGLEPVAKVLQDWAFGRPGWREALPWLPWPGPEAPQ</sequence>
<dbReference type="EMBL" id="BNEE01000004">
    <property type="protein sequence ID" value="GHI83381.1"/>
    <property type="molecule type" value="Genomic_DNA"/>
</dbReference>